<dbReference type="InterPro" id="IPR036188">
    <property type="entry name" value="FAD/NAD-bd_sf"/>
</dbReference>
<evidence type="ECO:0000313" key="3">
    <source>
        <dbReference type="Proteomes" id="UP000006057"/>
    </source>
</evidence>
<dbReference type="Pfam" id="PF01494">
    <property type="entry name" value="FAD_binding_3"/>
    <property type="match status" value="1"/>
</dbReference>
<reference evidence="2 3" key="1">
    <citation type="submission" date="2012-06" db="EMBL/GenBank/DDBJ databases">
        <title>Complete sequence of chromosome of Mycobacterium chubuense NBB4.</title>
        <authorList>
            <consortium name="US DOE Joint Genome Institute"/>
            <person name="Lucas S."/>
            <person name="Han J."/>
            <person name="Lapidus A."/>
            <person name="Cheng J.-F."/>
            <person name="Goodwin L."/>
            <person name="Pitluck S."/>
            <person name="Peters L."/>
            <person name="Mikhailova N."/>
            <person name="Teshima H."/>
            <person name="Detter J.C."/>
            <person name="Han C."/>
            <person name="Tapia R."/>
            <person name="Land M."/>
            <person name="Hauser L."/>
            <person name="Kyrpides N."/>
            <person name="Ivanova N."/>
            <person name="Pagani I."/>
            <person name="Mattes T."/>
            <person name="Holmes A."/>
            <person name="Rutledge P."/>
            <person name="Paulsen I."/>
            <person name="Coleman N."/>
            <person name="Woyke T."/>
        </authorList>
    </citation>
    <scope>NUCLEOTIDE SEQUENCE [LARGE SCALE GENOMIC DNA]</scope>
    <source>
        <strain evidence="2 3">NBB4</strain>
    </source>
</reference>
<sequence>MDIAISGAGVAGTALAYWLRRAGHRPTLIERAPSFRTGGYMIDFWGVGYQVTKRMGLEGRVRDGGYDIRSVRSVASDGATRAEVGVDVFRRIAGPDFTSLPRGDLAAAIYQTVENDVETLFGESIVRIDEHPDCVRLEFEQASPRDFDLLVGADGLHSNVRRIRFGPEDEFEHYLGCKVAACVVDGYRPRDDLTYVTYATTGRQVGRFALRGDRTMFLFVFRADRDGGGRTPRDELHAQFDDAGWECRQILAAADDVEDLYFDVVSQIKMASWSDGRVVLVGDAAACISLLGGEGTGLAITEAYALAGELTRAKGDHRRAFSAYETLLRGFVDDKQKGAQKMLGFFATETRFGLWFRNVALRTMNHLPLAGLFARTVRDDIDLPEYEI</sequence>
<dbReference type="AlphaFoldDB" id="I4BML3"/>
<dbReference type="GO" id="GO:0071949">
    <property type="term" value="F:FAD binding"/>
    <property type="evidence" value="ECO:0007669"/>
    <property type="project" value="InterPro"/>
</dbReference>
<dbReference type="NCBIfam" id="NF005761">
    <property type="entry name" value="PRK07588.1"/>
    <property type="match status" value="1"/>
</dbReference>
<dbReference type="PRINTS" id="PR00420">
    <property type="entry name" value="RNGMNOXGNASE"/>
</dbReference>
<name>I4BML3_MYCCN</name>
<protein>
    <submittedName>
        <fullName evidence="2">2-polyprenyl-6-methoxyphenol hydroxylase-like oxidoreductase</fullName>
    </submittedName>
</protein>
<dbReference type="Proteomes" id="UP000006057">
    <property type="component" value="Chromosome"/>
</dbReference>
<dbReference type="PANTHER" id="PTHR46865">
    <property type="entry name" value="OXIDOREDUCTASE-RELATED"/>
    <property type="match status" value="1"/>
</dbReference>
<proteinExistence type="predicted"/>
<dbReference type="STRING" id="710421.Mycch_3793"/>
<keyword evidence="3" id="KW-1185">Reference proteome</keyword>
<dbReference type="HOGENOM" id="CLU_009665_1_0_11"/>
<dbReference type="PANTHER" id="PTHR46865:SF8">
    <property type="entry name" value="POSSIBLE OXIDOREDUCTASE"/>
    <property type="match status" value="1"/>
</dbReference>
<dbReference type="Gene3D" id="3.30.9.10">
    <property type="entry name" value="D-Amino Acid Oxidase, subunit A, domain 2"/>
    <property type="match status" value="1"/>
</dbReference>
<organism evidence="2 3">
    <name type="scientific">Mycolicibacterium chubuense (strain NBB4)</name>
    <name type="common">Mycobacterium chubuense</name>
    <dbReference type="NCBI Taxonomy" id="710421"/>
    <lineage>
        <taxon>Bacteria</taxon>
        <taxon>Bacillati</taxon>
        <taxon>Actinomycetota</taxon>
        <taxon>Actinomycetes</taxon>
        <taxon>Mycobacteriales</taxon>
        <taxon>Mycobacteriaceae</taxon>
        <taxon>Mycolicibacterium</taxon>
    </lineage>
</organism>
<dbReference type="KEGG" id="mcb:Mycch_3793"/>
<dbReference type="SUPFAM" id="SSF51905">
    <property type="entry name" value="FAD/NAD(P)-binding domain"/>
    <property type="match status" value="1"/>
</dbReference>
<dbReference type="RefSeq" id="WP_014816994.1">
    <property type="nucleotide sequence ID" value="NC_018027.1"/>
</dbReference>
<dbReference type="InterPro" id="IPR051704">
    <property type="entry name" value="FAD_aromatic-hydroxylase"/>
</dbReference>
<accession>I4BML3</accession>
<dbReference type="InterPro" id="IPR002938">
    <property type="entry name" value="FAD-bd"/>
</dbReference>
<evidence type="ECO:0000313" key="2">
    <source>
        <dbReference type="EMBL" id="AFM18520.1"/>
    </source>
</evidence>
<feature type="domain" description="FAD-binding" evidence="1">
    <location>
        <begin position="2"/>
        <end position="312"/>
    </location>
</feature>
<dbReference type="OrthoDB" id="3356051at2"/>
<dbReference type="PATRIC" id="fig|710421.3.peg.3789"/>
<dbReference type="EMBL" id="CP003053">
    <property type="protein sequence ID" value="AFM18520.1"/>
    <property type="molecule type" value="Genomic_DNA"/>
</dbReference>
<evidence type="ECO:0000259" key="1">
    <source>
        <dbReference type="Pfam" id="PF01494"/>
    </source>
</evidence>
<dbReference type="Gene3D" id="3.50.50.60">
    <property type="entry name" value="FAD/NAD(P)-binding domain"/>
    <property type="match status" value="1"/>
</dbReference>
<dbReference type="eggNOG" id="COG0654">
    <property type="taxonomic scope" value="Bacteria"/>
</dbReference>
<gene>
    <name evidence="2" type="ordered locus">Mycch_3793</name>
</gene>